<protein>
    <submittedName>
        <fullName evidence="1">Uncharacterized protein</fullName>
    </submittedName>
</protein>
<dbReference type="Gramene" id="PGSC0003DMT400097198">
    <property type="protein sequence ID" value="PGSC0003DMT400097198"/>
    <property type="gene ID" value="PGSC0003DMG400046769"/>
</dbReference>
<reference evidence="1" key="2">
    <citation type="submission" date="2015-06" db="UniProtKB">
        <authorList>
            <consortium name="EnsemblPlants"/>
        </authorList>
    </citation>
    <scope>IDENTIFICATION</scope>
    <source>
        <strain evidence="1">DM1-3 516 R44</strain>
    </source>
</reference>
<dbReference type="AlphaFoldDB" id="M1E041"/>
<accession>M1E041</accession>
<organism evidence="1 2">
    <name type="scientific">Solanum tuberosum</name>
    <name type="common">Potato</name>
    <dbReference type="NCBI Taxonomy" id="4113"/>
    <lineage>
        <taxon>Eukaryota</taxon>
        <taxon>Viridiplantae</taxon>
        <taxon>Streptophyta</taxon>
        <taxon>Embryophyta</taxon>
        <taxon>Tracheophyta</taxon>
        <taxon>Spermatophyta</taxon>
        <taxon>Magnoliopsida</taxon>
        <taxon>eudicotyledons</taxon>
        <taxon>Gunneridae</taxon>
        <taxon>Pentapetalae</taxon>
        <taxon>asterids</taxon>
        <taxon>lamiids</taxon>
        <taxon>Solanales</taxon>
        <taxon>Solanaceae</taxon>
        <taxon>Solanoideae</taxon>
        <taxon>Solaneae</taxon>
        <taxon>Solanum</taxon>
    </lineage>
</organism>
<dbReference type="Proteomes" id="UP000011115">
    <property type="component" value="Unassembled WGS sequence"/>
</dbReference>
<dbReference type="InParanoid" id="M1E041"/>
<dbReference type="HOGENOM" id="CLU_2817446_0_0_1"/>
<evidence type="ECO:0000313" key="2">
    <source>
        <dbReference type="Proteomes" id="UP000011115"/>
    </source>
</evidence>
<sequence length="67" mass="7428">MGSLIPSGLGTDTPKSKNYVPCRLFRPLAVRSRIDRFLIFSSAALVIMPHRRAYARNVNARNANATP</sequence>
<keyword evidence="2" id="KW-1185">Reference proteome</keyword>
<reference evidence="2" key="1">
    <citation type="journal article" date="2011" name="Nature">
        <title>Genome sequence and analysis of the tuber crop potato.</title>
        <authorList>
            <consortium name="The Potato Genome Sequencing Consortium"/>
        </authorList>
    </citation>
    <scope>NUCLEOTIDE SEQUENCE [LARGE SCALE GENOMIC DNA]</scope>
    <source>
        <strain evidence="2">cv. DM1-3 516 R44</strain>
    </source>
</reference>
<evidence type="ECO:0000313" key="1">
    <source>
        <dbReference type="EnsemblPlants" id="PGSC0003DMT400097198"/>
    </source>
</evidence>
<dbReference type="EnsemblPlants" id="PGSC0003DMT400097198">
    <property type="protein sequence ID" value="PGSC0003DMT400097198"/>
    <property type="gene ID" value="PGSC0003DMG400046769"/>
</dbReference>
<dbReference type="PaxDb" id="4113-PGSC0003DMT400097198"/>
<proteinExistence type="predicted"/>
<name>M1E041_SOLTU</name>